<dbReference type="InterPro" id="IPR029510">
    <property type="entry name" value="Ald_DH_CS_GLU"/>
</dbReference>
<sequence>MTIIQTVSPIDGKVLGDFEISDAQSIADKMAAGRLAADSWSKIPIKARSKSLLPFSQLLMDNLDSICQLIGLCTGKVHTEALLGEIYPLLDLLNYYQKHAGQILRYQGVPTSPFAFPGATAGIERRPYGVVAVISPWNYPFQLSVAPILTALFAGNAVILKVSELCLPVGQLIVDLFAKLDLPSGLVQCVVGDKETGEQLIDAGPDLIFFTGGLHSGRAVMQRAARHPVPVILELGGKDPMLVFADAQLDRACAAALYGAFCNSGQVCVSVERLYVQQPCFDQFLGMLLAGVAQLKVGNDPYGDLGAMTSTAQIEVVQAHYQDAIAKGAQASGPLERQGNFIKPVVLWNVDHDMRVMREESFGPLLPVMTFSDDAEVLRLANDSEFGLNASIWSCDIEQATRVASQLNVGSWAINDVIKNIGHPGLPFGGVKQSGFGRYHGAEGLRNFTYPVSGLTNRSHLPKEPNWFPYSEKGYQNFKGYMDFVYGAGSFIQRFKRNRLALEAFREYSAFDLAQRWQNLKLMLTWKRDF</sequence>
<dbReference type="CDD" id="cd07099">
    <property type="entry name" value="ALDH_DDALDH"/>
    <property type="match status" value="1"/>
</dbReference>
<accession>A0A177NS52</accession>
<reference evidence="8 9" key="1">
    <citation type="submission" date="2016-03" db="EMBL/GenBank/DDBJ databases">
        <authorList>
            <person name="Ploux O."/>
        </authorList>
    </citation>
    <scope>NUCLEOTIDE SEQUENCE [LARGE SCALE GENOMIC DNA]</scope>
    <source>
        <strain evidence="8 9">R-45370</strain>
    </source>
</reference>
<feature type="active site" evidence="4">
    <location>
        <position position="268"/>
    </location>
</feature>
<dbReference type="AlphaFoldDB" id="A0A177NS52"/>
<evidence type="ECO:0000256" key="3">
    <source>
        <dbReference type="PIRNR" id="PIRNR036492"/>
    </source>
</evidence>
<feature type="active site" evidence="4 5">
    <location>
        <position position="234"/>
    </location>
</feature>
<dbReference type="Pfam" id="PF00171">
    <property type="entry name" value="Aldedh"/>
    <property type="match status" value="1"/>
</dbReference>
<dbReference type="PROSITE" id="PS00687">
    <property type="entry name" value="ALDEHYDE_DEHYDR_GLU"/>
    <property type="match status" value="1"/>
</dbReference>
<dbReference type="PIRSF" id="PIRSF036492">
    <property type="entry name" value="ALDH"/>
    <property type="match status" value="1"/>
</dbReference>
<dbReference type="GO" id="GO:0006081">
    <property type="term" value="P:aldehyde metabolic process"/>
    <property type="evidence" value="ECO:0007669"/>
    <property type="project" value="InterPro"/>
</dbReference>
<keyword evidence="2 3" id="KW-0560">Oxidoreductase</keyword>
<evidence type="ECO:0000259" key="7">
    <source>
        <dbReference type="Pfam" id="PF00171"/>
    </source>
</evidence>
<dbReference type="STRING" id="980561.A1359_20565"/>
<dbReference type="Proteomes" id="UP000078476">
    <property type="component" value="Unassembled WGS sequence"/>
</dbReference>
<organism evidence="8 9">
    <name type="scientific">Methylomonas lenta</name>
    <dbReference type="NCBI Taxonomy" id="980561"/>
    <lineage>
        <taxon>Bacteria</taxon>
        <taxon>Pseudomonadati</taxon>
        <taxon>Pseudomonadota</taxon>
        <taxon>Gammaproteobacteria</taxon>
        <taxon>Methylococcales</taxon>
        <taxon>Methylococcaceae</taxon>
        <taxon>Methylomonas</taxon>
    </lineage>
</organism>
<dbReference type="GO" id="GO:0016620">
    <property type="term" value="F:oxidoreductase activity, acting on the aldehyde or oxo group of donors, NAD or NADP as acceptor"/>
    <property type="evidence" value="ECO:0007669"/>
    <property type="project" value="InterPro"/>
</dbReference>
<dbReference type="PANTHER" id="PTHR11699">
    <property type="entry name" value="ALDEHYDE DEHYDROGENASE-RELATED"/>
    <property type="match status" value="1"/>
</dbReference>
<dbReference type="InterPro" id="IPR016161">
    <property type="entry name" value="Ald_DH/histidinol_DH"/>
</dbReference>
<dbReference type="InterPro" id="IPR016163">
    <property type="entry name" value="Ald_DH_C"/>
</dbReference>
<dbReference type="Gene3D" id="3.40.605.10">
    <property type="entry name" value="Aldehyde Dehydrogenase, Chain A, domain 1"/>
    <property type="match status" value="1"/>
</dbReference>
<evidence type="ECO:0000256" key="6">
    <source>
        <dbReference type="RuleBase" id="RU003345"/>
    </source>
</evidence>
<dbReference type="EMBL" id="LUUI01000032">
    <property type="protein sequence ID" value="OAI20692.1"/>
    <property type="molecule type" value="Genomic_DNA"/>
</dbReference>
<protein>
    <recommendedName>
        <fullName evidence="3">Aldehyde dehydrogenase</fullName>
    </recommendedName>
</protein>
<evidence type="ECO:0000256" key="5">
    <source>
        <dbReference type="PROSITE-ProRule" id="PRU10007"/>
    </source>
</evidence>
<evidence type="ECO:0000313" key="9">
    <source>
        <dbReference type="Proteomes" id="UP000078476"/>
    </source>
</evidence>
<name>A0A177NS52_9GAMM</name>
<dbReference type="SUPFAM" id="SSF53720">
    <property type="entry name" value="ALDH-like"/>
    <property type="match status" value="1"/>
</dbReference>
<evidence type="ECO:0000256" key="1">
    <source>
        <dbReference type="ARBA" id="ARBA00009986"/>
    </source>
</evidence>
<comment type="caution">
    <text evidence="8">The sequence shown here is derived from an EMBL/GenBank/DDBJ whole genome shotgun (WGS) entry which is preliminary data.</text>
</comment>
<gene>
    <name evidence="8" type="ORF">A1359_20565</name>
</gene>
<proteinExistence type="inferred from homology"/>
<dbReference type="RefSeq" id="WP_066977422.1">
    <property type="nucleotide sequence ID" value="NZ_LUUI01000032.1"/>
</dbReference>
<keyword evidence="9" id="KW-1185">Reference proteome</keyword>
<dbReference type="OrthoDB" id="9812625at2"/>
<feature type="domain" description="Aldehyde dehydrogenase" evidence="7">
    <location>
        <begin position="4"/>
        <end position="450"/>
    </location>
</feature>
<dbReference type="Gene3D" id="3.40.309.10">
    <property type="entry name" value="Aldehyde Dehydrogenase, Chain A, domain 2"/>
    <property type="match status" value="1"/>
</dbReference>
<dbReference type="InterPro" id="IPR016162">
    <property type="entry name" value="Ald_DH_N"/>
</dbReference>
<dbReference type="InterPro" id="IPR012394">
    <property type="entry name" value="Aldehyde_DH_NAD(P)"/>
</dbReference>
<evidence type="ECO:0000256" key="2">
    <source>
        <dbReference type="ARBA" id="ARBA00023002"/>
    </source>
</evidence>
<evidence type="ECO:0000313" key="8">
    <source>
        <dbReference type="EMBL" id="OAI20692.1"/>
    </source>
</evidence>
<comment type="similarity">
    <text evidence="1 3 6">Belongs to the aldehyde dehydrogenase family.</text>
</comment>
<dbReference type="InterPro" id="IPR015590">
    <property type="entry name" value="Aldehyde_DH_dom"/>
</dbReference>
<evidence type="ECO:0000256" key="4">
    <source>
        <dbReference type="PIRSR" id="PIRSR036492-1"/>
    </source>
</evidence>